<evidence type="ECO:0000313" key="1">
    <source>
        <dbReference type="EMBL" id="CAD70755.1"/>
    </source>
</evidence>
<reference evidence="1" key="1">
    <citation type="submission" date="2003-03" db="EMBL/GenBank/DDBJ databases">
        <authorList>
            <person name="Schulte U."/>
            <person name="Aign V."/>
            <person name="Hoheisel J."/>
            <person name="Brandt P."/>
            <person name="Fartmann B."/>
            <person name="Holland R."/>
            <person name="Nyakatura G."/>
            <person name="Mewes H.W."/>
            <person name="Mannhaupt G."/>
        </authorList>
    </citation>
    <scope>NUCLEOTIDE SEQUENCE</scope>
</reference>
<organism evidence="1">
    <name type="scientific">Neurospora crassa</name>
    <dbReference type="NCBI Taxonomy" id="5141"/>
    <lineage>
        <taxon>Eukaryota</taxon>
        <taxon>Fungi</taxon>
        <taxon>Dikarya</taxon>
        <taxon>Ascomycota</taxon>
        <taxon>Pezizomycotina</taxon>
        <taxon>Sordariomycetes</taxon>
        <taxon>Sordariomycetidae</taxon>
        <taxon>Sordariales</taxon>
        <taxon>Sordariaceae</taxon>
        <taxon>Neurospora</taxon>
    </lineage>
</organism>
<accession>Q872H6</accession>
<sequence>MRDFNPIRPELEKRLRPVRTEVKAPKFAWRSRRGVRKRYGTYNYLYGPLGPISPHWAYTRVEEPYLWLGPEVV</sequence>
<dbReference type="EMBL" id="BX294010">
    <property type="protein sequence ID" value="CAD70755.1"/>
    <property type="molecule type" value="Genomic_DNA"/>
</dbReference>
<protein>
    <submittedName>
        <fullName evidence="1">Uncharacterized protein B24G20.130</fullName>
    </submittedName>
</protein>
<proteinExistence type="predicted"/>
<name>Q872H6_NEUCS</name>
<gene>
    <name evidence="1" type="primary">B24G20.130</name>
</gene>
<reference evidence="1" key="2">
    <citation type="submission" date="2003-03" db="EMBL/GenBank/DDBJ databases">
        <authorList>
            <person name="German Neurospora genome project"/>
        </authorList>
    </citation>
    <scope>NUCLEOTIDE SEQUENCE</scope>
</reference>
<dbReference type="AlphaFoldDB" id="Q872H6"/>